<dbReference type="InterPro" id="IPR036047">
    <property type="entry name" value="F-box-like_dom_sf"/>
</dbReference>
<feature type="compositionally biased region" description="Low complexity" evidence="2">
    <location>
        <begin position="456"/>
        <end position="470"/>
    </location>
</feature>
<feature type="compositionally biased region" description="Low complexity" evidence="2">
    <location>
        <begin position="915"/>
        <end position="924"/>
    </location>
</feature>
<gene>
    <name evidence="4" type="ORF">C8A04DRAFT_10286</name>
</gene>
<protein>
    <recommendedName>
        <fullName evidence="3">F-box domain-containing protein</fullName>
    </recommendedName>
</protein>
<evidence type="ECO:0000259" key="3">
    <source>
        <dbReference type="PROSITE" id="PS50181"/>
    </source>
</evidence>
<accession>A0AAN6V6J0</accession>
<dbReference type="Proteomes" id="UP001302676">
    <property type="component" value="Unassembled WGS sequence"/>
</dbReference>
<feature type="compositionally biased region" description="Basic and acidic residues" evidence="2">
    <location>
        <begin position="496"/>
        <end position="505"/>
    </location>
</feature>
<feature type="region of interest" description="Disordered" evidence="2">
    <location>
        <begin position="903"/>
        <end position="962"/>
    </location>
</feature>
<dbReference type="EMBL" id="MU853565">
    <property type="protein sequence ID" value="KAK4145798.1"/>
    <property type="molecule type" value="Genomic_DNA"/>
</dbReference>
<feature type="coiled-coil region" evidence="1">
    <location>
        <begin position="567"/>
        <end position="604"/>
    </location>
</feature>
<evidence type="ECO:0000256" key="1">
    <source>
        <dbReference type="SAM" id="Coils"/>
    </source>
</evidence>
<evidence type="ECO:0000313" key="4">
    <source>
        <dbReference type="EMBL" id="KAK4145798.1"/>
    </source>
</evidence>
<dbReference type="GeneID" id="87813135"/>
<evidence type="ECO:0000313" key="5">
    <source>
        <dbReference type="Proteomes" id="UP001302676"/>
    </source>
</evidence>
<dbReference type="RefSeq" id="XP_062639169.1">
    <property type="nucleotide sequence ID" value="XM_062776522.1"/>
</dbReference>
<name>A0AAN6V6J0_9PEZI</name>
<reference evidence="4" key="2">
    <citation type="submission" date="2023-05" db="EMBL/GenBank/DDBJ databases">
        <authorList>
            <consortium name="Lawrence Berkeley National Laboratory"/>
            <person name="Steindorff A."/>
            <person name="Hensen N."/>
            <person name="Bonometti L."/>
            <person name="Westerberg I."/>
            <person name="Brannstrom I.O."/>
            <person name="Guillou S."/>
            <person name="Cros-Aarteil S."/>
            <person name="Calhoun S."/>
            <person name="Haridas S."/>
            <person name="Kuo A."/>
            <person name="Mondo S."/>
            <person name="Pangilinan J."/>
            <person name="Riley R."/>
            <person name="Labutti K."/>
            <person name="Andreopoulos B."/>
            <person name="Lipzen A."/>
            <person name="Chen C."/>
            <person name="Yanf M."/>
            <person name="Daum C."/>
            <person name="Ng V."/>
            <person name="Clum A."/>
            <person name="Ohm R."/>
            <person name="Martin F."/>
            <person name="Silar P."/>
            <person name="Natvig D."/>
            <person name="Lalanne C."/>
            <person name="Gautier V."/>
            <person name="Ament-Velasquez S.L."/>
            <person name="Kruys A."/>
            <person name="Hutchinson M.I."/>
            <person name="Powell A.J."/>
            <person name="Barry K."/>
            <person name="Miller A.N."/>
            <person name="Grigoriev I.V."/>
            <person name="Debuchy R."/>
            <person name="Gladieux P."/>
            <person name="Thoren M.H."/>
            <person name="Johannesson H."/>
        </authorList>
    </citation>
    <scope>NUCLEOTIDE SEQUENCE</scope>
    <source>
        <strain evidence="4">CBS 141.50</strain>
    </source>
</reference>
<feature type="region of interest" description="Disordered" evidence="2">
    <location>
        <begin position="1"/>
        <end position="21"/>
    </location>
</feature>
<dbReference type="Pfam" id="PF12937">
    <property type="entry name" value="F-box-like"/>
    <property type="match status" value="1"/>
</dbReference>
<keyword evidence="1" id="KW-0175">Coiled coil</keyword>
<sequence length="1018" mass="112200">MSSPAAQPALAGPSSNGSRSFVDLPREVQREIVGHCKRDDLVCLALVSRHFRDLAASELYRHFTLVLPDTSSPYVSDEVDPLAIGFNTFVTSDHNYAQYLRSISLDTLYLGDKAELCCRPYLAYQTCGKFLNTLLQLTLRKARCLESFKWNVRIEPSRPVYKELHQLGTLSHLHIRLHAGASQYLTPPPLPYDPSQPPSSPPPIDITPVSTLPPPPSAFGIIPPPPPTQGFYLPVSNPLPTHQAPKIRHRTAKRPPGVKEPPTLSGFKDLKSLAVLDIDDIDAISELQTCVRNSAGTLTELKLSFSERYAKFARKPSNDPEPEDSEDEDDIMPIPVHPHSQVEDMGSVLQAQELRKTQETVLGKIFGVESTASEKLQEVINDSGKKDKNKKSKEKSNQELIDLVKALASKVLEAVDGTKEPTVSQELVDIINTAAQSYVDEAKLRKEQENTKTDDPSASSSSPGTSKTAGDGVVEEPAEPAVPEISLFSDTPTSPKKKDDNRGADPDDIDIEEPEEQLTIDSEEPTAGELQNTDSQLSEAVAEIPVELPAIPNHTLSEARAEYGKVLASLKSRKAEYQALAEELEAFELQATTLSKEIRRWRSNESSSDINNLGGAESQLLSLTRSIRDMQKEISACQIAIDSAETVPPNELESRKEQVRQMRDYVRETRGLALKSLSIYLIPVKASVLSKAVDLRALRHLSLLNVGVQAPVWSLLYKENKEAPLPLRSIFTDNVSTVFLRFVGSLKEVHELFMLERETSAKPESFAPRTQATIDTIRSMVLKKHMGSLRRLMIKNLADKNWDMDQSAILLLCRQGKRLEELACNMSIRALHCFMQHVSGLTALRALHVVRLRNDDTCVWVMRETKRFLVDAVSHYSHLKLRWLSIDEPDSVDKLVWSTRWTDENEQGDTKGNDATGSTSSSTGVGKGKGKSKGSTGTGKSGKKAKGKGKAGGTSDPLDGSGDLDIAAILAAAGLDEGSSKDEDDEFWGQKIEIVDGLRYCEAEGVKIFEKEIVSGRL</sequence>
<dbReference type="PROSITE" id="PS50181">
    <property type="entry name" value="FBOX"/>
    <property type="match status" value="1"/>
</dbReference>
<feature type="region of interest" description="Disordered" evidence="2">
    <location>
        <begin position="312"/>
        <end position="331"/>
    </location>
</feature>
<feature type="region of interest" description="Disordered" evidence="2">
    <location>
        <begin position="441"/>
        <end position="535"/>
    </location>
</feature>
<feature type="compositionally biased region" description="Acidic residues" evidence="2">
    <location>
        <begin position="506"/>
        <end position="526"/>
    </location>
</feature>
<comment type="caution">
    <text evidence="4">The sequence shown here is derived from an EMBL/GenBank/DDBJ whole genome shotgun (WGS) entry which is preliminary data.</text>
</comment>
<dbReference type="AlphaFoldDB" id="A0AAN6V6J0"/>
<proteinExistence type="predicted"/>
<feature type="compositionally biased region" description="Basic and acidic residues" evidence="2">
    <location>
        <begin position="441"/>
        <end position="455"/>
    </location>
</feature>
<reference evidence="4" key="1">
    <citation type="journal article" date="2023" name="Mol. Phylogenet. Evol.">
        <title>Genome-scale phylogeny and comparative genomics of the fungal order Sordariales.</title>
        <authorList>
            <person name="Hensen N."/>
            <person name="Bonometti L."/>
            <person name="Westerberg I."/>
            <person name="Brannstrom I.O."/>
            <person name="Guillou S."/>
            <person name="Cros-Aarteil S."/>
            <person name="Calhoun S."/>
            <person name="Haridas S."/>
            <person name="Kuo A."/>
            <person name="Mondo S."/>
            <person name="Pangilinan J."/>
            <person name="Riley R."/>
            <person name="LaButti K."/>
            <person name="Andreopoulos B."/>
            <person name="Lipzen A."/>
            <person name="Chen C."/>
            <person name="Yan M."/>
            <person name="Daum C."/>
            <person name="Ng V."/>
            <person name="Clum A."/>
            <person name="Steindorff A."/>
            <person name="Ohm R.A."/>
            <person name="Martin F."/>
            <person name="Silar P."/>
            <person name="Natvig D.O."/>
            <person name="Lalanne C."/>
            <person name="Gautier V."/>
            <person name="Ament-Velasquez S.L."/>
            <person name="Kruys A."/>
            <person name="Hutchinson M.I."/>
            <person name="Powell A.J."/>
            <person name="Barry K."/>
            <person name="Miller A.N."/>
            <person name="Grigoriev I.V."/>
            <person name="Debuchy R."/>
            <person name="Gladieux P."/>
            <person name="Hiltunen Thoren M."/>
            <person name="Johannesson H."/>
        </authorList>
    </citation>
    <scope>NUCLEOTIDE SEQUENCE</scope>
    <source>
        <strain evidence="4">CBS 141.50</strain>
    </source>
</reference>
<evidence type="ECO:0000256" key="2">
    <source>
        <dbReference type="SAM" id="MobiDB-lite"/>
    </source>
</evidence>
<keyword evidence="5" id="KW-1185">Reference proteome</keyword>
<feature type="compositionally biased region" description="Acidic residues" evidence="2">
    <location>
        <begin position="320"/>
        <end position="331"/>
    </location>
</feature>
<dbReference type="SUPFAM" id="SSF81383">
    <property type="entry name" value="F-box domain"/>
    <property type="match status" value="1"/>
</dbReference>
<organism evidence="4 5">
    <name type="scientific">Dichotomopilus funicola</name>
    <dbReference type="NCBI Taxonomy" id="1934379"/>
    <lineage>
        <taxon>Eukaryota</taxon>
        <taxon>Fungi</taxon>
        <taxon>Dikarya</taxon>
        <taxon>Ascomycota</taxon>
        <taxon>Pezizomycotina</taxon>
        <taxon>Sordariomycetes</taxon>
        <taxon>Sordariomycetidae</taxon>
        <taxon>Sordariales</taxon>
        <taxon>Chaetomiaceae</taxon>
        <taxon>Dichotomopilus</taxon>
    </lineage>
</organism>
<dbReference type="InterPro" id="IPR001810">
    <property type="entry name" value="F-box_dom"/>
</dbReference>
<feature type="domain" description="F-box" evidence="3">
    <location>
        <begin position="18"/>
        <end position="63"/>
    </location>
</feature>